<proteinExistence type="predicted"/>
<reference evidence="1" key="1">
    <citation type="submission" date="2019-07" db="EMBL/GenBank/DDBJ databases">
        <title>Annotation for the trematode Paragonimus miyazaki's.</title>
        <authorList>
            <person name="Choi Y.-J."/>
        </authorList>
    </citation>
    <scope>NUCLEOTIDE SEQUENCE</scope>
    <source>
        <strain evidence="1">Japan</strain>
    </source>
</reference>
<evidence type="ECO:0000313" key="2">
    <source>
        <dbReference type="Proteomes" id="UP000822476"/>
    </source>
</evidence>
<organism evidence="1 2">
    <name type="scientific">Paragonimus skrjabini miyazakii</name>
    <dbReference type="NCBI Taxonomy" id="59628"/>
    <lineage>
        <taxon>Eukaryota</taxon>
        <taxon>Metazoa</taxon>
        <taxon>Spiralia</taxon>
        <taxon>Lophotrochozoa</taxon>
        <taxon>Platyhelminthes</taxon>
        <taxon>Trematoda</taxon>
        <taxon>Digenea</taxon>
        <taxon>Plagiorchiida</taxon>
        <taxon>Troglotremata</taxon>
        <taxon>Troglotrematidae</taxon>
        <taxon>Paragonimus</taxon>
    </lineage>
</organism>
<dbReference type="EMBL" id="JTDE01001204">
    <property type="protein sequence ID" value="KAF7259424.1"/>
    <property type="molecule type" value="Genomic_DNA"/>
</dbReference>
<comment type="caution">
    <text evidence="1">The sequence shown here is derived from an EMBL/GenBank/DDBJ whole genome shotgun (WGS) entry which is preliminary data.</text>
</comment>
<sequence length="68" mass="7653">MASTPKVVWKHVNSAKFTNDSNHTYRPSTVSETCSRQLYLCRSSGYQQEPPYIVNGFIKPACLAARCI</sequence>
<keyword evidence="2" id="KW-1185">Reference proteome</keyword>
<name>A0A8S9YXW8_9TREM</name>
<protein>
    <submittedName>
        <fullName evidence="1">Uncharacterized protein</fullName>
    </submittedName>
</protein>
<evidence type="ECO:0000313" key="1">
    <source>
        <dbReference type="EMBL" id="KAF7259424.1"/>
    </source>
</evidence>
<dbReference type="Proteomes" id="UP000822476">
    <property type="component" value="Unassembled WGS sequence"/>
</dbReference>
<accession>A0A8S9YXW8</accession>
<gene>
    <name evidence="1" type="ORF">EG68_02870</name>
</gene>
<dbReference type="AlphaFoldDB" id="A0A8S9YXW8"/>